<sequence>MTELIDKPNYVLTGMYVPGTNGEIASREEMAKIDKILRYVLQCIDKFVEEYDHQVQHSQLQYRSVQLQKEENVEADGAKFVIQVENFNDFQLRAHAVRNRAQIRIPISELAILPDEMVVANMSEYARDKYEWFLNHFFHEFFHMLGAYHADTGIMSGVITLFNNNNNTLRLVDLLDDISARILSESLSNKITAIPPEVVCTMKDNKLDLWTNYSIHTIVVLSQTNYTNQFFFACGFEFSFTIPQHLQWDAVVVQLVYGGAAYFDRNSLRAEPTKPDRIRCRLPMVTLLVTTMSTVMGQVDKEPLRLMIIIANPSHSKSYDYSAKIEKYDVTNQTYS</sequence>
<organism evidence="1 2">
    <name type="scientific">Caenorhabditis briggsae</name>
    <dbReference type="NCBI Taxonomy" id="6238"/>
    <lineage>
        <taxon>Eukaryota</taxon>
        <taxon>Metazoa</taxon>
        <taxon>Ecdysozoa</taxon>
        <taxon>Nematoda</taxon>
        <taxon>Chromadorea</taxon>
        <taxon>Rhabditida</taxon>
        <taxon>Rhabditina</taxon>
        <taxon>Rhabditomorpha</taxon>
        <taxon>Rhabditoidea</taxon>
        <taxon>Rhabditidae</taxon>
        <taxon>Peloderinae</taxon>
        <taxon>Caenorhabditis</taxon>
    </lineage>
</organism>
<reference evidence="1 2" key="1">
    <citation type="submission" date="2022-05" db="EMBL/GenBank/DDBJ databases">
        <title>Chromosome-level reference genomes for two strains of Caenorhabditis briggsae: an improved platform for comparative genomics.</title>
        <authorList>
            <person name="Stevens L."/>
            <person name="Andersen E.C."/>
        </authorList>
    </citation>
    <scope>NUCLEOTIDE SEQUENCE [LARGE SCALE GENOMIC DNA]</scope>
    <source>
        <strain evidence="1">QX1410_ONT</strain>
        <tissue evidence="1">Whole-organism</tissue>
    </source>
</reference>
<dbReference type="EMBL" id="CP090896">
    <property type="protein sequence ID" value="ULT80661.1"/>
    <property type="molecule type" value="Genomic_DNA"/>
</dbReference>
<gene>
    <name evidence="1" type="ORF">L3Y34_010901</name>
</gene>
<protein>
    <submittedName>
        <fullName evidence="1">Uncharacterized protein</fullName>
    </submittedName>
</protein>
<dbReference type="AlphaFoldDB" id="A0AAE9CU76"/>
<evidence type="ECO:0000313" key="2">
    <source>
        <dbReference type="Proteomes" id="UP000827892"/>
    </source>
</evidence>
<proteinExistence type="predicted"/>
<evidence type="ECO:0000313" key="1">
    <source>
        <dbReference type="EMBL" id="ULT80661.1"/>
    </source>
</evidence>
<dbReference type="Proteomes" id="UP000827892">
    <property type="component" value="Chromosome X"/>
</dbReference>
<name>A0AAE9CU76_CAEBR</name>
<accession>A0AAE9CU76</accession>